<dbReference type="Proteomes" id="UP000246073">
    <property type="component" value="Unassembled WGS sequence"/>
</dbReference>
<organism evidence="1 2">
    <name type="scientific">Ochrobactrum soli</name>
    <dbReference type="NCBI Taxonomy" id="2448455"/>
    <lineage>
        <taxon>Bacteria</taxon>
        <taxon>Pseudomonadati</taxon>
        <taxon>Pseudomonadota</taxon>
        <taxon>Alphaproteobacteria</taxon>
        <taxon>Hyphomicrobiales</taxon>
        <taxon>Brucellaceae</taxon>
        <taxon>Brucella/Ochrobactrum group</taxon>
        <taxon>Ochrobactrum</taxon>
    </lineage>
</organism>
<gene>
    <name evidence="1" type="ORF">OHAE_2184</name>
</gene>
<proteinExistence type="predicted"/>
<evidence type="ECO:0000313" key="1">
    <source>
        <dbReference type="EMBL" id="SPL66317.1"/>
    </source>
</evidence>
<accession>A0A2P9HQC2</accession>
<protein>
    <submittedName>
        <fullName evidence="1">Uncharacterized protein</fullName>
    </submittedName>
</protein>
<dbReference type="EMBL" id="OOFM01000005">
    <property type="protein sequence ID" value="SPL66317.1"/>
    <property type="molecule type" value="Genomic_DNA"/>
</dbReference>
<name>A0A2P9HQC2_9HYPH</name>
<evidence type="ECO:0000313" key="2">
    <source>
        <dbReference type="Proteomes" id="UP000246073"/>
    </source>
</evidence>
<reference evidence="2" key="1">
    <citation type="submission" date="2017-12" db="EMBL/GenBank/DDBJ databases">
        <authorList>
            <person name="Diaz M."/>
        </authorList>
    </citation>
    <scope>NUCLEOTIDE SEQUENCE [LARGE SCALE GENOMIC DNA]</scope>
    <source>
        <strain evidence="2">FI11154</strain>
    </source>
</reference>
<dbReference type="AlphaFoldDB" id="A0A2P9HQC2"/>
<sequence>MIHDFIDKLLCRPGRALLNFLTGEGLDPRFCWTNEAQFLITPPFCTESIVAGLAAPLV</sequence>